<dbReference type="GO" id="GO:0003677">
    <property type="term" value="F:DNA binding"/>
    <property type="evidence" value="ECO:0007669"/>
    <property type="project" value="InterPro"/>
</dbReference>
<dbReference type="PANTHER" id="PTHR33408:SF2">
    <property type="entry name" value="TRANSPOSASE DDE DOMAIN-CONTAINING PROTEIN"/>
    <property type="match status" value="1"/>
</dbReference>
<dbReference type="InterPro" id="IPR008490">
    <property type="entry name" value="Transposase_InsH_N"/>
</dbReference>
<dbReference type="InterPro" id="IPR002559">
    <property type="entry name" value="Transposase_11"/>
</dbReference>
<evidence type="ECO:0000313" key="5">
    <source>
        <dbReference type="Proteomes" id="UP000194286"/>
    </source>
</evidence>
<feature type="domain" description="Transposase IS4-like" evidence="1">
    <location>
        <begin position="264"/>
        <end position="514"/>
    </location>
</feature>
<dbReference type="Proteomes" id="UP000194286">
    <property type="component" value="Unassembled WGS sequence"/>
</dbReference>
<dbReference type="EMBL" id="LN887304">
    <property type="protein sequence ID" value="CUR38035.1"/>
    <property type="molecule type" value="Genomic_DNA"/>
</dbReference>
<proteinExistence type="predicted"/>
<dbReference type="PANTHER" id="PTHR33408">
    <property type="entry name" value="TRANSPOSASE"/>
    <property type="match status" value="1"/>
</dbReference>
<dbReference type="NCBIfam" id="NF033551">
    <property type="entry name" value="transpos_IS1182"/>
    <property type="match status" value="1"/>
</dbReference>
<gene>
    <name evidence="4" type="ORF">BHL82_06335</name>
    <name evidence="3" type="ORF">LRLP16767_LRPG3B_01834</name>
</gene>
<evidence type="ECO:0000313" key="4">
    <source>
        <dbReference type="EMBL" id="OTA84753.1"/>
    </source>
</evidence>
<accession>A0A0U5JMB8</accession>
<evidence type="ECO:0000259" key="1">
    <source>
        <dbReference type="Pfam" id="PF01609"/>
    </source>
</evidence>
<dbReference type="Pfam" id="PF05598">
    <property type="entry name" value="DUF772"/>
    <property type="match status" value="1"/>
</dbReference>
<name>A0A0U5JMB8_LIMRT</name>
<dbReference type="EMBL" id="MIMU01000090">
    <property type="protein sequence ID" value="OTA84753.1"/>
    <property type="molecule type" value="Genomic_DNA"/>
</dbReference>
<protein>
    <submittedName>
        <fullName evidence="4">IS1182 family transposase</fullName>
    </submittedName>
    <submittedName>
        <fullName evidence="3">Mobile element protein</fullName>
    </submittedName>
</protein>
<evidence type="ECO:0000259" key="2">
    <source>
        <dbReference type="Pfam" id="PF05598"/>
    </source>
</evidence>
<dbReference type="OrthoDB" id="2236403at2"/>
<organism evidence="3">
    <name type="scientific">Limosilactobacillus reuteri</name>
    <name type="common">Lactobacillus reuteri</name>
    <dbReference type="NCBI Taxonomy" id="1598"/>
    <lineage>
        <taxon>Bacteria</taxon>
        <taxon>Bacillati</taxon>
        <taxon>Bacillota</taxon>
        <taxon>Bacilli</taxon>
        <taxon>Lactobacillales</taxon>
        <taxon>Lactobacillaceae</taxon>
        <taxon>Limosilactobacillus</taxon>
    </lineage>
</organism>
<feature type="domain" description="Transposase InsH N-terminal" evidence="2">
    <location>
        <begin position="18"/>
        <end position="106"/>
    </location>
</feature>
<dbReference type="GO" id="GO:0006313">
    <property type="term" value="P:DNA transposition"/>
    <property type="evidence" value="ECO:0007669"/>
    <property type="project" value="InterPro"/>
</dbReference>
<evidence type="ECO:0000313" key="3">
    <source>
        <dbReference type="EMBL" id="CUR38035.1"/>
    </source>
</evidence>
<dbReference type="Pfam" id="PF01609">
    <property type="entry name" value="DDE_Tnp_1"/>
    <property type="match status" value="1"/>
</dbReference>
<dbReference type="RefSeq" id="WP_063164335.1">
    <property type="nucleotide sequence ID" value="NZ_CAKMAY010000021.1"/>
</dbReference>
<dbReference type="AlphaFoldDB" id="A0A0U5JMB8"/>
<reference evidence="3" key="1">
    <citation type="submission" date="2015-10" db="EMBL/GenBank/DDBJ databases">
        <authorList>
            <person name="Gilbert D.G."/>
        </authorList>
    </citation>
    <scope>NUCLEOTIDE SEQUENCE</scope>
    <source>
        <strain evidence="3">Pg-3b</strain>
    </source>
</reference>
<reference evidence="4 5" key="2">
    <citation type="submission" date="2016-09" db="EMBL/GenBank/DDBJ databases">
        <title>Lactobacillus reuteri KLR3005, genome sequencing and assembly.</title>
        <authorList>
            <person name="Lee J.-Y."/>
            <person name="Kim E.B."/>
            <person name="Choi Y.-J."/>
        </authorList>
    </citation>
    <scope>NUCLEOTIDE SEQUENCE [LARGE SCALE GENOMIC DNA]</scope>
    <source>
        <strain evidence="4 5">KLR3005</strain>
    </source>
</reference>
<dbReference type="InterPro" id="IPR047629">
    <property type="entry name" value="IS1182_transpos"/>
</dbReference>
<dbReference type="GO" id="GO:0004803">
    <property type="term" value="F:transposase activity"/>
    <property type="evidence" value="ECO:0007669"/>
    <property type="project" value="InterPro"/>
</dbReference>
<sequence>MYQNYTIGQTEFVLNYNYDLPQNHIARLISDFVDSIPQNVLLEDSGAATGRPSSHPAIMLKILLFAYARQTYSGRKIEMMLDENLPMRWLAHDYTYSYHTINNFRRSQHASKLIKHAFVYFTMTLKDHGLIQNDAVFIDGTKVEADANKYSFTWRRAVEKYHAKLREKTSKLYEELVEKQVVQEMAPELVTSAEGMDVMEQELAEKITKLDEEIKQEPKIIKGGSVRKRRRRFLKKLRHQLSNDLIPRAKKYERAENIFQGRNSYSKTDHDATFMCMKEEPMMNRELKPGYNLQIATYKQFVLDYGLFSNPTDTRTLVPFLTQFHALDFFEHIVADAGYGSEYNYTMILDRFEKQPVIPYTTYQKEQKRKFKNDPTKSQNWEYNAKDDYYIDHQGVRFSFYRYSKSTDKYGFKRDFKIYRADKHQLSVKLDELAKTPGGRQRYMKVNPTWNYYKAKVKDALSSDEGKAIYRRRKFDVEPVFGHMKRDFGIRRTHLRGQRAVENDMGLALMALNLTKFGQSISRLETNFINNLKSGLRFLNRSKIIVRILLFENQELIVNSRPLFPTISQDIVEINHKARG</sequence>